<keyword evidence="2" id="KW-0732">Signal</keyword>
<sequence>MASASSSRRLLGAVSVLSLLSQAESFFGAGPSAATGATSSNPPPVPSKIDRAENPQWIDALKYDGEPTFDVLQRTIDFSNEREIEGRNRYFDPENYVFRGSIVGPISFEEVWRTQQGFQVFEAYSDFEARPFGFTVDPDNPYRCYYFERWEGTNTGELKIGPLTAPPTGEQVQLPTHMMSLNWTPEGKIIYACVSPPLDRFEGTTKGVGAVFGLLAGGGLKAGGTVGDAFFRFQQRFFQAIGGFGRSWSPEEEIPSWWKSKSRGADPTDL</sequence>
<name>A0A7S4N828_9STRA</name>
<feature type="signal peptide" evidence="2">
    <location>
        <begin position="1"/>
        <end position="25"/>
    </location>
</feature>
<gene>
    <name evidence="3" type="ORF">OAUR00152_LOCUS31782</name>
</gene>
<evidence type="ECO:0000313" key="3">
    <source>
        <dbReference type="EMBL" id="CAE2270634.1"/>
    </source>
</evidence>
<feature type="region of interest" description="Disordered" evidence="1">
    <location>
        <begin position="31"/>
        <end position="51"/>
    </location>
</feature>
<organism evidence="3">
    <name type="scientific">Odontella aurita</name>
    <dbReference type="NCBI Taxonomy" id="265563"/>
    <lineage>
        <taxon>Eukaryota</taxon>
        <taxon>Sar</taxon>
        <taxon>Stramenopiles</taxon>
        <taxon>Ochrophyta</taxon>
        <taxon>Bacillariophyta</taxon>
        <taxon>Mediophyceae</taxon>
        <taxon>Biddulphiophycidae</taxon>
        <taxon>Eupodiscales</taxon>
        <taxon>Odontellaceae</taxon>
        <taxon>Odontella</taxon>
    </lineage>
</organism>
<reference evidence="3" key="1">
    <citation type="submission" date="2021-01" db="EMBL/GenBank/DDBJ databases">
        <authorList>
            <person name="Corre E."/>
            <person name="Pelletier E."/>
            <person name="Niang G."/>
            <person name="Scheremetjew M."/>
            <person name="Finn R."/>
            <person name="Kale V."/>
            <person name="Holt S."/>
            <person name="Cochrane G."/>
            <person name="Meng A."/>
            <person name="Brown T."/>
            <person name="Cohen L."/>
        </authorList>
    </citation>
    <scope>NUCLEOTIDE SEQUENCE</scope>
    <source>
        <strain evidence="3">Isolate 1302-5</strain>
    </source>
</reference>
<feature type="chain" id="PRO_5031304104" evidence="2">
    <location>
        <begin position="26"/>
        <end position="270"/>
    </location>
</feature>
<protein>
    <submittedName>
        <fullName evidence="3">Uncharacterized protein</fullName>
    </submittedName>
</protein>
<proteinExistence type="predicted"/>
<feature type="compositionally biased region" description="Low complexity" evidence="1">
    <location>
        <begin position="31"/>
        <end position="40"/>
    </location>
</feature>
<accession>A0A7S4N828</accession>
<evidence type="ECO:0000256" key="1">
    <source>
        <dbReference type="SAM" id="MobiDB-lite"/>
    </source>
</evidence>
<dbReference type="AlphaFoldDB" id="A0A7S4N828"/>
<feature type="region of interest" description="Disordered" evidence="1">
    <location>
        <begin position="249"/>
        <end position="270"/>
    </location>
</feature>
<evidence type="ECO:0000256" key="2">
    <source>
        <dbReference type="SAM" id="SignalP"/>
    </source>
</evidence>
<dbReference type="Gene3D" id="3.10.450.50">
    <property type="match status" value="1"/>
</dbReference>
<dbReference type="EMBL" id="HBKQ01046117">
    <property type="protein sequence ID" value="CAE2270634.1"/>
    <property type="molecule type" value="Transcribed_RNA"/>
</dbReference>